<organism evidence="2 3">
    <name type="scientific">Rhodovastum atsumiense</name>
    <dbReference type="NCBI Taxonomy" id="504468"/>
    <lineage>
        <taxon>Bacteria</taxon>
        <taxon>Pseudomonadati</taxon>
        <taxon>Pseudomonadota</taxon>
        <taxon>Alphaproteobacteria</taxon>
        <taxon>Acetobacterales</taxon>
        <taxon>Acetobacteraceae</taxon>
        <taxon>Rhodovastum</taxon>
    </lineage>
</organism>
<dbReference type="RefSeq" id="WP_150039253.1">
    <property type="nucleotide sequence ID" value="NZ_OW485601.1"/>
</dbReference>
<name>A0A5M6J0Z3_9PROT</name>
<dbReference type="Pfam" id="PF13560">
    <property type="entry name" value="HTH_31"/>
    <property type="match status" value="1"/>
</dbReference>
<evidence type="ECO:0000313" key="3">
    <source>
        <dbReference type="Proteomes" id="UP000325255"/>
    </source>
</evidence>
<evidence type="ECO:0000259" key="1">
    <source>
        <dbReference type="SMART" id="SM00530"/>
    </source>
</evidence>
<dbReference type="InterPro" id="IPR010982">
    <property type="entry name" value="Lambda_DNA-bd_dom_sf"/>
</dbReference>
<dbReference type="GO" id="GO:0003677">
    <property type="term" value="F:DNA binding"/>
    <property type="evidence" value="ECO:0007669"/>
    <property type="project" value="InterPro"/>
</dbReference>
<dbReference type="SUPFAM" id="SSF47413">
    <property type="entry name" value="lambda repressor-like DNA-binding domains"/>
    <property type="match status" value="1"/>
</dbReference>
<comment type="caution">
    <text evidence="2">The sequence shown here is derived from an EMBL/GenBank/DDBJ whole genome shotgun (WGS) entry which is preliminary data.</text>
</comment>
<dbReference type="PANTHER" id="PTHR35010">
    <property type="entry name" value="BLL4672 PROTEIN-RELATED"/>
    <property type="match status" value="1"/>
</dbReference>
<dbReference type="AlphaFoldDB" id="A0A5M6J0Z3"/>
<sequence length="262" mass="29125">MLLPADQRRLLGAFLRRHREALAPAAAGLPATPRRRTPGLRREEVAQLCGISTTWYSWVEQGRDIALSAGALARLAEALRLSAAERAYLFELARRRDPAPPAAGPPPDAAPPELLEALRIMAAPCYLLDRHWRARGCNDGAARLFAPWLDSGEPCLLRWVFLDPAARAFICDWPDRARRLLAEFRADTAHHPDDPGLRQLVEDLRRASPAFAGFWNDHAVLAREGGARSFNHPQDGVLRYEQVTFIPAALPDHKLVVLLPGR</sequence>
<keyword evidence="3" id="KW-1185">Reference proteome</keyword>
<dbReference type="CDD" id="cd00093">
    <property type="entry name" value="HTH_XRE"/>
    <property type="match status" value="1"/>
</dbReference>
<accession>A0A5M6J0Z3</accession>
<dbReference type="Pfam" id="PF17765">
    <property type="entry name" value="MLTR_LBD"/>
    <property type="match status" value="1"/>
</dbReference>
<protein>
    <submittedName>
        <fullName evidence="2">Helix-turn-helix domain-containing protein</fullName>
    </submittedName>
</protein>
<gene>
    <name evidence="2" type="ORF">F1189_03595</name>
</gene>
<dbReference type="Gene3D" id="1.10.260.40">
    <property type="entry name" value="lambda repressor-like DNA-binding domains"/>
    <property type="match status" value="1"/>
</dbReference>
<dbReference type="InterPro" id="IPR041413">
    <property type="entry name" value="MLTR_LBD"/>
</dbReference>
<dbReference type="SMART" id="SM00530">
    <property type="entry name" value="HTH_XRE"/>
    <property type="match status" value="1"/>
</dbReference>
<dbReference type="OrthoDB" id="5346389at2"/>
<dbReference type="EMBL" id="VWPK01000004">
    <property type="protein sequence ID" value="KAA5613869.1"/>
    <property type="molecule type" value="Genomic_DNA"/>
</dbReference>
<dbReference type="Proteomes" id="UP000325255">
    <property type="component" value="Unassembled WGS sequence"/>
</dbReference>
<dbReference type="PANTHER" id="PTHR35010:SF2">
    <property type="entry name" value="BLL4672 PROTEIN"/>
    <property type="match status" value="1"/>
</dbReference>
<evidence type="ECO:0000313" key="2">
    <source>
        <dbReference type="EMBL" id="KAA5613869.1"/>
    </source>
</evidence>
<reference evidence="2 3" key="1">
    <citation type="submission" date="2019-09" db="EMBL/GenBank/DDBJ databases">
        <title>Genome sequence of Rhodovastum atsumiense, a diverse member of the Acetobacteraceae family of non-sulfur purple photosynthetic bacteria.</title>
        <authorList>
            <person name="Meyer T."/>
            <person name="Kyndt J."/>
        </authorList>
    </citation>
    <scope>NUCLEOTIDE SEQUENCE [LARGE SCALE GENOMIC DNA]</scope>
    <source>
        <strain evidence="2 3">DSM 21279</strain>
    </source>
</reference>
<dbReference type="Gene3D" id="3.30.450.180">
    <property type="match status" value="1"/>
</dbReference>
<dbReference type="InterPro" id="IPR001387">
    <property type="entry name" value="Cro/C1-type_HTH"/>
</dbReference>
<proteinExistence type="predicted"/>
<feature type="domain" description="HTH cro/C1-type" evidence="1">
    <location>
        <begin position="14"/>
        <end position="86"/>
    </location>
</feature>